<dbReference type="InterPro" id="IPR010982">
    <property type="entry name" value="Lambda_DNA-bd_dom_sf"/>
</dbReference>
<dbReference type="RefSeq" id="WP_101872173.1">
    <property type="nucleotide sequence ID" value="NZ_JAPRAY010000002.1"/>
</dbReference>
<gene>
    <name evidence="1" type="ORF">OZZ17_01885</name>
</gene>
<dbReference type="Gene3D" id="1.10.260.40">
    <property type="entry name" value="lambda repressor-like DNA-binding domains"/>
    <property type="match status" value="1"/>
</dbReference>
<dbReference type="GO" id="GO:0003677">
    <property type="term" value="F:DNA binding"/>
    <property type="evidence" value="ECO:0007669"/>
    <property type="project" value="InterPro"/>
</dbReference>
<dbReference type="PROSITE" id="PS50943">
    <property type="entry name" value="HTH_CROC1"/>
    <property type="match status" value="1"/>
</dbReference>
<accession>A0A9Q6AGL4</accession>
<dbReference type="Proteomes" id="UP001079535">
    <property type="component" value="Unassembled WGS sequence"/>
</dbReference>
<name>A0A9Q6AGL4_MEDGN</name>
<dbReference type="SUPFAM" id="SSF47413">
    <property type="entry name" value="lambda repressor-like DNA-binding domains"/>
    <property type="match status" value="1"/>
</dbReference>
<organism evidence="1 2">
    <name type="scientific">Mediterraneibacter gnavus</name>
    <name type="common">Ruminococcus gnavus</name>
    <dbReference type="NCBI Taxonomy" id="33038"/>
    <lineage>
        <taxon>Bacteria</taxon>
        <taxon>Bacillati</taxon>
        <taxon>Bacillota</taxon>
        <taxon>Clostridia</taxon>
        <taxon>Lachnospirales</taxon>
        <taxon>Lachnospiraceae</taxon>
        <taxon>Mediterraneibacter</taxon>
    </lineage>
</organism>
<evidence type="ECO:0000313" key="2">
    <source>
        <dbReference type="Proteomes" id="UP001079535"/>
    </source>
</evidence>
<dbReference type="SMART" id="SM00530">
    <property type="entry name" value="HTH_XRE"/>
    <property type="match status" value="1"/>
</dbReference>
<sequence length="118" mass="13178">MIIQRVLSLLDEKSLKAADLCRALDISTSTMTNWKNRGTDPPAKMIVPICEFLGVSCEFLLTGKESIFPAISKEDSEWLVLIHQLPDDAQLEFKGELKGYIKCLKRDVGEPAGLREAK</sequence>
<comment type="caution">
    <text evidence="1">The sequence shown here is derived from an EMBL/GenBank/DDBJ whole genome shotgun (WGS) entry which is preliminary data.</text>
</comment>
<reference evidence="1" key="1">
    <citation type="submission" date="2022-11" db="EMBL/GenBank/DDBJ databases">
        <title>Temperate bacteriophages infecting mucin-degrading bacterium Ruminococcus gnavus from the human gut.</title>
        <authorList>
            <person name="Buttimer C."/>
        </authorList>
    </citation>
    <scope>NUCLEOTIDE SEQUENCE</scope>
    <source>
        <strain evidence="1">CCUG 49994</strain>
    </source>
</reference>
<dbReference type="InterPro" id="IPR010744">
    <property type="entry name" value="Phage_CI_N"/>
</dbReference>
<dbReference type="Pfam" id="PF07022">
    <property type="entry name" value="Phage_CI_repr"/>
    <property type="match status" value="1"/>
</dbReference>
<evidence type="ECO:0000313" key="1">
    <source>
        <dbReference type="EMBL" id="MCZ0666293.1"/>
    </source>
</evidence>
<proteinExistence type="predicted"/>
<protein>
    <submittedName>
        <fullName evidence="1">Helix-turn-helix transcriptional regulator</fullName>
    </submittedName>
</protein>
<dbReference type="GO" id="GO:0045892">
    <property type="term" value="P:negative regulation of DNA-templated transcription"/>
    <property type="evidence" value="ECO:0007669"/>
    <property type="project" value="InterPro"/>
</dbReference>
<dbReference type="AlphaFoldDB" id="A0A9Q6AGL4"/>
<dbReference type="EMBL" id="JAPRAY010000002">
    <property type="protein sequence ID" value="MCZ0666293.1"/>
    <property type="molecule type" value="Genomic_DNA"/>
</dbReference>
<dbReference type="InterPro" id="IPR001387">
    <property type="entry name" value="Cro/C1-type_HTH"/>
</dbReference>